<keyword evidence="4" id="KW-0375">Hydrogen ion transport</keyword>
<dbReference type="SUPFAM" id="SSF47928">
    <property type="entry name" value="N-terminal domain of the delta subunit of the F1F0-ATP synthase"/>
    <property type="match status" value="1"/>
</dbReference>
<dbReference type="InterPro" id="IPR026015">
    <property type="entry name" value="ATP_synth_OSCP/delta_N_sf"/>
</dbReference>
<keyword evidence="5" id="KW-0406">Ion transport</keyword>
<dbReference type="HAMAP" id="MF_01416">
    <property type="entry name" value="ATP_synth_delta_bact"/>
    <property type="match status" value="1"/>
</dbReference>
<dbReference type="Gene3D" id="1.10.520.20">
    <property type="entry name" value="N-terminal domain of the delta subunit of the F1F0-ATP synthase"/>
    <property type="match status" value="1"/>
</dbReference>
<comment type="similarity">
    <text evidence="2">Belongs to the ATPase delta chain family.</text>
</comment>
<reference evidence="9" key="1">
    <citation type="submission" date="2022-03" db="EMBL/GenBank/DDBJ databases">
        <authorList>
            <person name="Lindestad O."/>
        </authorList>
    </citation>
    <scope>NUCLEOTIDE SEQUENCE</scope>
</reference>
<evidence type="ECO:0000256" key="4">
    <source>
        <dbReference type="ARBA" id="ARBA00022781"/>
    </source>
</evidence>
<comment type="caution">
    <text evidence="9">The sequence shown here is derived from an EMBL/GenBank/DDBJ whole genome shotgun (WGS) entry which is preliminary data.</text>
</comment>
<evidence type="ECO:0000256" key="6">
    <source>
        <dbReference type="ARBA" id="ARBA00023136"/>
    </source>
</evidence>
<comment type="subcellular location">
    <subcellularLocation>
        <location evidence="1">Membrane</location>
    </subcellularLocation>
</comment>
<keyword evidence="6" id="KW-0472">Membrane</keyword>
<sequence length="209" mass="22522">MSMMKTNMLVRSLSTSSTAAQLVKPPVQVFGLEGRYASALYSAGTKSKSLDAVEKELTQFQKSIQTDAKLKEFLINPTLKRNLKVDALKHLASKTSLSATTGNLLGLMAENGRLGKLEAVINAFKIMMAAHRGEVTCEVITAKPLDQAQKQNLEAALKKFLKGNETLQLTATVDPSLIGGMVVSIGDKYVDMSVASKVKKYTELISAAV</sequence>
<evidence type="ECO:0000256" key="8">
    <source>
        <dbReference type="ARBA" id="ARBA00033369"/>
    </source>
</evidence>
<name>A0A8S4RNE0_9NEOP</name>
<keyword evidence="10" id="KW-1185">Reference proteome</keyword>
<evidence type="ECO:0000313" key="9">
    <source>
        <dbReference type="EMBL" id="CAH2238597.1"/>
    </source>
</evidence>
<protein>
    <recommendedName>
        <fullName evidence="8">Oligomycin sensitivity conferral protein</fullName>
    </recommendedName>
</protein>
<evidence type="ECO:0000256" key="1">
    <source>
        <dbReference type="ARBA" id="ARBA00004370"/>
    </source>
</evidence>
<evidence type="ECO:0000256" key="2">
    <source>
        <dbReference type="ARBA" id="ARBA00007046"/>
    </source>
</evidence>
<evidence type="ECO:0000256" key="7">
    <source>
        <dbReference type="ARBA" id="ARBA00023310"/>
    </source>
</evidence>
<dbReference type="Pfam" id="PF00213">
    <property type="entry name" value="OSCP"/>
    <property type="match status" value="1"/>
</dbReference>
<evidence type="ECO:0000313" key="10">
    <source>
        <dbReference type="Proteomes" id="UP000838756"/>
    </source>
</evidence>
<dbReference type="EMBL" id="CAKXAJ010025367">
    <property type="protein sequence ID" value="CAH2238597.1"/>
    <property type="molecule type" value="Genomic_DNA"/>
</dbReference>
<gene>
    <name evidence="9" type="primary">jg10880</name>
    <name evidence="9" type="ORF">PAEG_LOCUS15660</name>
</gene>
<dbReference type="OrthoDB" id="1262810at2759"/>
<keyword evidence="7" id="KW-0066">ATP synthesis</keyword>
<dbReference type="AlphaFoldDB" id="A0A8S4RNE0"/>
<keyword evidence="3" id="KW-0813">Transport</keyword>
<dbReference type="PANTHER" id="PTHR11910">
    <property type="entry name" value="ATP SYNTHASE DELTA CHAIN"/>
    <property type="match status" value="1"/>
</dbReference>
<dbReference type="PRINTS" id="PR00125">
    <property type="entry name" value="ATPASEDELTA"/>
</dbReference>
<organism evidence="9 10">
    <name type="scientific">Pararge aegeria aegeria</name>
    <dbReference type="NCBI Taxonomy" id="348720"/>
    <lineage>
        <taxon>Eukaryota</taxon>
        <taxon>Metazoa</taxon>
        <taxon>Ecdysozoa</taxon>
        <taxon>Arthropoda</taxon>
        <taxon>Hexapoda</taxon>
        <taxon>Insecta</taxon>
        <taxon>Pterygota</taxon>
        <taxon>Neoptera</taxon>
        <taxon>Endopterygota</taxon>
        <taxon>Lepidoptera</taxon>
        <taxon>Glossata</taxon>
        <taxon>Ditrysia</taxon>
        <taxon>Papilionoidea</taxon>
        <taxon>Nymphalidae</taxon>
        <taxon>Satyrinae</taxon>
        <taxon>Satyrini</taxon>
        <taxon>Parargina</taxon>
        <taxon>Pararge</taxon>
    </lineage>
</organism>
<accession>A0A8S4RNE0</accession>
<dbReference type="InterPro" id="IPR000711">
    <property type="entry name" value="ATPase_OSCP/dsu"/>
</dbReference>
<dbReference type="GO" id="GO:0016020">
    <property type="term" value="C:membrane"/>
    <property type="evidence" value="ECO:0007669"/>
    <property type="project" value="UniProtKB-SubCell"/>
</dbReference>
<dbReference type="NCBIfam" id="TIGR01145">
    <property type="entry name" value="ATP_synt_delta"/>
    <property type="match status" value="1"/>
</dbReference>
<dbReference type="GO" id="GO:0046933">
    <property type="term" value="F:proton-transporting ATP synthase activity, rotational mechanism"/>
    <property type="evidence" value="ECO:0007669"/>
    <property type="project" value="InterPro"/>
</dbReference>
<evidence type="ECO:0000256" key="5">
    <source>
        <dbReference type="ARBA" id="ARBA00023065"/>
    </source>
</evidence>
<dbReference type="Proteomes" id="UP000838756">
    <property type="component" value="Unassembled WGS sequence"/>
</dbReference>
<proteinExistence type="inferred from homology"/>
<evidence type="ECO:0000256" key="3">
    <source>
        <dbReference type="ARBA" id="ARBA00022448"/>
    </source>
</evidence>